<dbReference type="PANTHER" id="PTHR35205:SF1">
    <property type="entry name" value="ZU5 DOMAIN-CONTAINING PROTEIN"/>
    <property type="match status" value="1"/>
</dbReference>
<dbReference type="Proteomes" id="UP000034112">
    <property type="component" value="Unassembled WGS sequence"/>
</dbReference>
<dbReference type="GO" id="GO:0043531">
    <property type="term" value="F:ADP binding"/>
    <property type="evidence" value="ECO:0007669"/>
    <property type="project" value="InterPro"/>
</dbReference>
<evidence type="ECO:0000256" key="1">
    <source>
        <dbReference type="SAM" id="MobiDB-lite"/>
    </source>
</evidence>
<dbReference type="OrthoDB" id="5986190at2759"/>
<organism evidence="2 3">
    <name type="scientific">Trichoderma harzianum</name>
    <name type="common">Hypocrea lixii</name>
    <dbReference type="NCBI Taxonomy" id="5544"/>
    <lineage>
        <taxon>Eukaryota</taxon>
        <taxon>Fungi</taxon>
        <taxon>Dikarya</taxon>
        <taxon>Ascomycota</taxon>
        <taxon>Pezizomycotina</taxon>
        <taxon>Sordariomycetes</taxon>
        <taxon>Hypocreomycetidae</taxon>
        <taxon>Hypocreales</taxon>
        <taxon>Hypocreaceae</taxon>
        <taxon>Trichoderma</taxon>
    </lineage>
</organism>
<accession>A0A0F9XCR2</accession>
<proteinExistence type="predicted"/>
<dbReference type="PRINTS" id="PR00364">
    <property type="entry name" value="DISEASERSIST"/>
</dbReference>
<evidence type="ECO:0000313" key="3">
    <source>
        <dbReference type="Proteomes" id="UP000034112"/>
    </source>
</evidence>
<dbReference type="PANTHER" id="PTHR35205">
    <property type="entry name" value="NB-ARC AND TPR DOMAIN PROTEIN"/>
    <property type="match status" value="1"/>
</dbReference>
<evidence type="ECO:0000313" key="2">
    <source>
        <dbReference type="EMBL" id="KKP02375.1"/>
    </source>
</evidence>
<gene>
    <name evidence="2" type="ORF">THAR02_05527</name>
</gene>
<sequence length="359" mass="40461">MSVDCSVSSNAFGPNTKIHQGDKTVIHNYSSQALHKACYVIPFPRNEDVIHRPEIVSQLDKLLSPSKEGEYCDAALWGLGGSGKTQIALDYAYGRSCDDSTCAIFWVHADNETSFARDCQTIARKLGLNTQVNDEDLFLAVRDRIELQQRWLLILDNADDVTRFGVGVADQTKSLLKYIPRGPGGTVLWTSRDKQIVALAGPRRCVQVSHMSNGEAEELLALTRNRNIRDDETQDARLLLKELQWLPLAISQAGSYMRRTSMPIKKYLSKLLEGRGRWEMFEKTQDDKHRRPDVSNSILETWNISIQHIRQESETTYKVLHTIAYVDNENIPLPVILTASATSDQSEQGKPSENEEGEL</sequence>
<protein>
    <submittedName>
        <fullName evidence="2">Uncharacterized protein</fullName>
    </submittedName>
</protein>
<dbReference type="AlphaFoldDB" id="A0A0F9XCR2"/>
<feature type="region of interest" description="Disordered" evidence="1">
    <location>
        <begin position="340"/>
        <end position="359"/>
    </location>
</feature>
<reference evidence="3" key="1">
    <citation type="journal article" date="2015" name="Genome Announc.">
        <title>Draft whole-genome sequence of the biocontrol agent Trichoderma harzianum T6776.</title>
        <authorList>
            <person name="Baroncelli R."/>
            <person name="Piaggeschi G."/>
            <person name="Fiorini L."/>
            <person name="Bertolini E."/>
            <person name="Zapparata A."/>
            <person name="Pe M.E."/>
            <person name="Sarrocco S."/>
            <person name="Vannacci G."/>
        </authorList>
    </citation>
    <scope>NUCLEOTIDE SEQUENCE [LARGE SCALE GENOMIC DNA]</scope>
    <source>
        <strain evidence="3">T6776</strain>
    </source>
</reference>
<feature type="compositionally biased region" description="Polar residues" evidence="1">
    <location>
        <begin position="340"/>
        <end position="351"/>
    </location>
</feature>
<dbReference type="InterPro" id="IPR027417">
    <property type="entry name" value="P-loop_NTPase"/>
</dbReference>
<dbReference type="EMBL" id="JOKZ01000153">
    <property type="protein sequence ID" value="KKP02375.1"/>
    <property type="molecule type" value="Genomic_DNA"/>
</dbReference>
<comment type="caution">
    <text evidence="2">The sequence shown here is derived from an EMBL/GenBank/DDBJ whole genome shotgun (WGS) entry which is preliminary data.</text>
</comment>
<dbReference type="Gene3D" id="3.40.50.300">
    <property type="entry name" value="P-loop containing nucleotide triphosphate hydrolases"/>
    <property type="match status" value="1"/>
</dbReference>
<dbReference type="SUPFAM" id="SSF52540">
    <property type="entry name" value="P-loop containing nucleoside triphosphate hydrolases"/>
    <property type="match status" value="1"/>
</dbReference>
<dbReference type="OMA" id="ACACMIS"/>
<name>A0A0F9XCR2_TRIHA</name>